<gene>
    <name evidence="2" type="ORF">Taro_032983</name>
</gene>
<sequence length="232" mass="26165">MDAKNMLTATPLPPTHSRRHTPRLQPTVDVQRTEHQHRSITNPGKDPIRNTQHKSHWSRIEEGYHHEEKSLEALLTKPHRPQRRGVILPVSSLSLSSFSLISPLGPAVFARLVEIQPNHICSRHLEQRISEEALPLWPAEEEEGGPPFISRTVEKGSRDKVSIASHIGDALIDRVKCVDTVHGRVDTRPSFQEIHLSDWDSVSTQSVVVSTLDPASRRPFCAIGTVCRHTQW</sequence>
<feature type="region of interest" description="Disordered" evidence="1">
    <location>
        <begin position="1"/>
        <end position="51"/>
    </location>
</feature>
<keyword evidence="3" id="KW-1185">Reference proteome</keyword>
<organism evidence="2 3">
    <name type="scientific">Colocasia esculenta</name>
    <name type="common">Wild taro</name>
    <name type="synonym">Arum esculentum</name>
    <dbReference type="NCBI Taxonomy" id="4460"/>
    <lineage>
        <taxon>Eukaryota</taxon>
        <taxon>Viridiplantae</taxon>
        <taxon>Streptophyta</taxon>
        <taxon>Embryophyta</taxon>
        <taxon>Tracheophyta</taxon>
        <taxon>Spermatophyta</taxon>
        <taxon>Magnoliopsida</taxon>
        <taxon>Liliopsida</taxon>
        <taxon>Araceae</taxon>
        <taxon>Aroideae</taxon>
        <taxon>Colocasieae</taxon>
        <taxon>Colocasia</taxon>
    </lineage>
</organism>
<evidence type="ECO:0000313" key="2">
    <source>
        <dbReference type="EMBL" id="MQM00251.1"/>
    </source>
</evidence>
<accession>A0A843W3G3</accession>
<name>A0A843W3G3_COLES</name>
<dbReference type="EMBL" id="NMUH01002480">
    <property type="protein sequence ID" value="MQM00251.1"/>
    <property type="molecule type" value="Genomic_DNA"/>
</dbReference>
<evidence type="ECO:0000256" key="1">
    <source>
        <dbReference type="SAM" id="MobiDB-lite"/>
    </source>
</evidence>
<evidence type="ECO:0000313" key="3">
    <source>
        <dbReference type="Proteomes" id="UP000652761"/>
    </source>
</evidence>
<reference evidence="2" key="1">
    <citation type="submission" date="2017-07" db="EMBL/GenBank/DDBJ databases">
        <title>Taro Niue Genome Assembly and Annotation.</title>
        <authorList>
            <person name="Atibalentja N."/>
            <person name="Keating K."/>
            <person name="Fields C.J."/>
        </authorList>
    </citation>
    <scope>NUCLEOTIDE SEQUENCE</scope>
    <source>
        <strain evidence="2">Niue_2</strain>
        <tissue evidence="2">Leaf</tissue>
    </source>
</reference>
<dbReference type="AlphaFoldDB" id="A0A843W3G3"/>
<proteinExistence type="predicted"/>
<dbReference type="Proteomes" id="UP000652761">
    <property type="component" value="Unassembled WGS sequence"/>
</dbReference>
<protein>
    <submittedName>
        <fullName evidence="2">Uncharacterized protein</fullName>
    </submittedName>
</protein>
<comment type="caution">
    <text evidence="2">The sequence shown here is derived from an EMBL/GenBank/DDBJ whole genome shotgun (WGS) entry which is preliminary data.</text>
</comment>